<evidence type="ECO:0000256" key="4">
    <source>
        <dbReference type="ARBA" id="ARBA00023002"/>
    </source>
</evidence>
<dbReference type="SUPFAM" id="SSF55424">
    <property type="entry name" value="FAD/NAD-linked reductases, dimerisation (C-terminal) domain"/>
    <property type="match status" value="1"/>
</dbReference>
<protein>
    <submittedName>
        <fullName evidence="8">3-phenylpropionate/trans-cinnamate dioxygenase ferredoxin reductase subunit</fullName>
    </submittedName>
</protein>
<evidence type="ECO:0000256" key="1">
    <source>
        <dbReference type="ARBA" id="ARBA00001974"/>
    </source>
</evidence>
<dbReference type="InterPro" id="IPR016156">
    <property type="entry name" value="FAD/NAD-linked_Rdtase_dimer_sf"/>
</dbReference>
<name>A0A495XWE6_9MICO</name>
<dbReference type="GO" id="GO:0051213">
    <property type="term" value="F:dioxygenase activity"/>
    <property type="evidence" value="ECO:0007669"/>
    <property type="project" value="UniProtKB-KW"/>
</dbReference>
<comment type="cofactor">
    <cofactor evidence="1">
        <name>FAD</name>
        <dbReference type="ChEBI" id="CHEBI:57692"/>
    </cofactor>
</comment>
<dbReference type="InterPro" id="IPR023753">
    <property type="entry name" value="FAD/NAD-binding_dom"/>
</dbReference>
<evidence type="ECO:0000313" key="9">
    <source>
        <dbReference type="Proteomes" id="UP000278440"/>
    </source>
</evidence>
<dbReference type="PRINTS" id="PR00368">
    <property type="entry name" value="FADPNR"/>
</dbReference>
<reference evidence="8 9" key="1">
    <citation type="submission" date="2018-10" db="EMBL/GenBank/DDBJ databases">
        <title>Sequencing the genomes of 1000 actinobacteria strains.</title>
        <authorList>
            <person name="Klenk H.-P."/>
        </authorList>
    </citation>
    <scope>NUCLEOTIDE SEQUENCE [LARGE SCALE GENOMIC DNA]</scope>
    <source>
        <strain evidence="8 9">DSM 44267</strain>
    </source>
</reference>
<dbReference type="PANTHER" id="PTHR43557">
    <property type="entry name" value="APOPTOSIS-INDUCING FACTOR 1"/>
    <property type="match status" value="1"/>
</dbReference>
<comment type="caution">
    <text evidence="8">The sequence shown here is derived from an EMBL/GenBank/DDBJ whole genome shotgun (WGS) entry which is preliminary data.</text>
</comment>
<proteinExistence type="predicted"/>
<keyword evidence="9" id="KW-1185">Reference proteome</keyword>
<keyword evidence="4" id="KW-0560">Oxidoreductase</keyword>
<dbReference type="PRINTS" id="PR00411">
    <property type="entry name" value="PNDRDTASEI"/>
</dbReference>
<sequence>MASPPPGILVVGAGQAAVSLVTHLRELGDDSPVTVVGDEAHPPYERPPLSKAHLHPASGPPLPLPLLSPQRWRELDVHLLTGTTVTDLTRGAGGAGGGGVATTTAGPLPFERLALVTGAEARRLDVPGSDLPGVVTLRSVKDADALAARLRSVAADDVDTDGIDGSHGPRDLDVVVVGGGFIGLEVAATARDLGHRVTVVEVTDRLLGRAVTPQLSGFFALAHDRRGVRVLLGRRVVSLESAGPTGGRPSRVGTVVLDDGERLTADVVVTGVGARPRTALATALGLEVAAGGVVVDEHAVASDGSTVAAGDCALGPNPFSRGVGGPLRLESVAHAVDQARAAAATLAGRPEAYRAVPWFWSDQFDLHLQISGLPHGADRVVVRGDPAAEAFSLLAFRDGLLVAAECVGRPADHVAVKRGLEKGLTADPDAVADADVPLRRLLRPA</sequence>
<evidence type="ECO:0000256" key="3">
    <source>
        <dbReference type="ARBA" id="ARBA00022827"/>
    </source>
</evidence>
<evidence type="ECO:0000256" key="5">
    <source>
        <dbReference type="SAM" id="MobiDB-lite"/>
    </source>
</evidence>
<dbReference type="SUPFAM" id="SSF51905">
    <property type="entry name" value="FAD/NAD(P)-binding domain"/>
    <property type="match status" value="1"/>
</dbReference>
<evidence type="ECO:0000313" key="8">
    <source>
        <dbReference type="EMBL" id="RKT77465.1"/>
    </source>
</evidence>
<evidence type="ECO:0000259" key="7">
    <source>
        <dbReference type="Pfam" id="PF14759"/>
    </source>
</evidence>
<dbReference type="OrthoDB" id="1145at2"/>
<dbReference type="InterPro" id="IPR036188">
    <property type="entry name" value="FAD/NAD-bd_sf"/>
</dbReference>
<accession>A0A495XWE6</accession>
<dbReference type="RefSeq" id="WP_121035079.1">
    <property type="nucleotide sequence ID" value="NZ_RBXT01000001.1"/>
</dbReference>
<organism evidence="8 9">
    <name type="scientific">Terracoccus luteus</name>
    <dbReference type="NCBI Taxonomy" id="53356"/>
    <lineage>
        <taxon>Bacteria</taxon>
        <taxon>Bacillati</taxon>
        <taxon>Actinomycetota</taxon>
        <taxon>Actinomycetes</taxon>
        <taxon>Micrococcales</taxon>
        <taxon>Intrasporangiaceae</taxon>
        <taxon>Terracoccus</taxon>
    </lineage>
</organism>
<dbReference type="Pfam" id="PF07992">
    <property type="entry name" value="Pyr_redox_2"/>
    <property type="match status" value="1"/>
</dbReference>
<evidence type="ECO:0000259" key="6">
    <source>
        <dbReference type="Pfam" id="PF07992"/>
    </source>
</evidence>
<feature type="domain" description="Reductase C-terminal" evidence="7">
    <location>
        <begin position="358"/>
        <end position="442"/>
    </location>
</feature>
<feature type="region of interest" description="Disordered" evidence="5">
    <location>
        <begin position="31"/>
        <end position="62"/>
    </location>
</feature>
<dbReference type="AlphaFoldDB" id="A0A495XWE6"/>
<evidence type="ECO:0000256" key="2">
    <source>
        <dbReference type="ARBA" id="ARBA00022630"/>
    </source>
</evidence>
<dbReference type="Proteomes" id="UP000278440">
    <property type="component" value="Unassembled WGS sequence"/>
</dbReference>
<dbReference type="GO" id="GO:0016651">
    <property type="term" value="F:oxidoreductase activity, acting on NAD(P)H"/>
    <property type="evidence" value="ECO:0007669"/>
    <property type="project" value="TreeGrafter"/>
</dbReference>
<dbReference type="InterPro" id="IPR028202">
    <property type="entry name" value="Reductase_C"/>
</dbReference>
<dbReference type="Gene3D" id="3.50.50.60">
    <property type="entry name" value="FAD/NAD(P)-binding domain"/>
    <property type="match status" value="2"/>
</dbReference>
<dbReference type="EMBL" id="RBXT01000001">
    <property type="protein sequence ID" value="RKT77465.1"/>
    <property type="molecule type" value="Genomic_DNA"/>
</dbReference>
<keyword evidence="3" id="KW-0274">FAD</keyword>
<dbReference type="InterPro" id="IPR050446">
    <property type="entry name" value="FAD-oxidoreductase/Apoptosis"/>
</dbReference>
<dbReference type="Pfam" id="PF14759">
    <property type="entry name" value="Reductase_C"/>
    <property type="match status" value="1"/>
</dbReference>
<dbReference type="GO" id="GO:0005737">
    <property type="term" value="C:cytoplasm"/>
    <property type="evidence" value="ECO:0007669"/>
    <property type="project" value="TreeGrafter"/>
</dbReference>
<keyword evidence="8" id="KW-0223">Dioxygenase</keyword>
<keyword evidence="2" id="KW-0285">Flavoprotein</keyword>
<dbReference type="Gene3D" id="3.30.390.30">
    <property type="match status" value="1"/>
</dbReference>
<dbReference type="PANTHER" id="PTHR43557:SF2">
    <property type="entry name" value="RIESKE DOMAIN-CONTAINING PROTEIN-RELATED"/>
    <property type="match status" value="1"/>
</dbReference>
<feature type="domain" description="FAD/NAD(P)-binding" evidence="6">
    <location>
        <begin position="8"/>
        <end position="339"/>
    </location>
</feature>
<gene>
    <name evidence="8" type="ORF">DFJ68_0888</name>
</gene>